<dbReference type="InterPro" id="IPR008979">
    <property type="entry name" value="Galactose-bd-like_sf"/>
</dbReference>
<dbReference type="GO" id="GO:0030992">
    <property type="term" value="C:intraciliary transport particle B"/>
    <property type="evidence" value="ECO:0007669"/>
    <property type="project" value="InterPro"/>
</dbReference>
<sequence>MEVKCATSFDERFDPNNVLNKDPNKFWITTGLYPQEILIDLGGTKPVNEVKFIVSGARKIVIEGCKTTNASEFKKVGESKDLANKPGQRQTDSVKLSEPAPYCLLKFVIVDGWEDFTSVHFIEFV</sequence>
<protein>
    <recommendedName>
        <fullName evidence="3">F5/8 type C domain-containing protein</fullName>
    </recommendedName>
</protein>
<dbReference type="PANTHER" id="PTHR33906">
    <property type="entry name" value="INTRAFLAGELLAR TRANSPORT PROTEIN 25 HOMOLOG"/>
    <property type="match status" value="1"/>
</dbReference>
<accession>A0A8J8NHZ0</accession>
<dbReference type="AlphaFoldDB" id="A0A8J8NHZ0"/>
<evidence type="ECO:0008006" key="3">
    <source>
        <dbReference type="Google" id="ProtNLM"/>
    </source>
</evidence>
<reference evidence="1" key="1">
    <citation type="submission" date="2019-06" db="EMBL/GenBank/DDBJ databases">
        <authorList>
            <person name="Zheng W."/>
        </authorList>
    </citation>
    <scope>NUCLEOTIDE SEQUENCE</scope>
    <source>
        <strain evidence="1">QDHG01</strain>
    </source>
</reference>
<dbReference type="EMBL" id="RRYP01015377">
    <property type="protein sequence ID" value="TNV75526.1"/>
    <property type="molecule type" value="Genomic_DNA"/>
</dbReference>
<comment type="caution">
    <text evidence="1">The sequence shown here is derived from an EMBL/GenBank/DDBJ whole genome shotgun (WGS) entry which is preliminary data.</text>
</comment>
<keyword evidence="2" id="KW-1185">Reference proteome</keyword>
<evidence type="ECO:0000313" key="2">
    <source>
        <dbReference type="Proteomes" id="UP000785679"/>
    </source>
</evidence>
<dbReference type="Gene3D" id="2.60.120.260">
    <property type="entry name" value="Galactose-binding domain-like"/>
    <property type="match status" value="1"/>
</dbReference>
<dbReference type="SUPFAM" id="SSF49785">
    <property type="entry name" value="Galactose-binding domain-like"/>
    <property type="match status" value="1"/>
</dbReference>
<dbReference type="OrthoDB" id="271080at2759"/>
<dbReference type="InterPro" id="IPR033558">
    <property type="entry name" value="IFT25"/>
</dbReference>
<proteinExistence type="predicted"/>
<name>A0A8J8NHZ0_HALGN</name>
<dbReference type="PANTHER" id="PTHR33906:SF1">
    <property type="entry name" value="INTRAFLAGELLAR TRANSPORT PROTEIN 25 HOMOLOG"/>
    <property type="match status" value="1"/>
</dbReference>
<organism evidence="1 2">
    <name type="scientific">Halteria grandinella</name>
    <dbReference type="NCBI Taxonomy" id="5974"/>
    <lineage>
        <taxon>Eukaryota</taxon>
        <taxon>Sar</taxon>
        <taxon>Alveolata</taxon>
        <taxon>Ciliophora</taxon>
        <taxon>Intramacronucleata</taxon>
        <taxon>Spirotrichea</taxon>
        <taxon>Stichotrichia</taxon>
        <taxon>Sporadotrichida</taxon>
        <taxon>Halteriidae</taxon>
        <taxon>Halteria</taxon>
    </lineage>
</organism>
<evidence type="ECO:0000313" key="1">
    <source>
        <dbReference type="EMBL" id="TNV75526.1"/>
    </source>
</evidence>
<dbReference type="GO" id="GO:0042073">
    <property type="term" value="P:intraciliary transport"/>
    <property type="evidence" value="ECO:0007669"/>
    <property type="project" value="InterPro"/>
</dbReference>
<dbReference type="Proteomes" id="UP000785679">
    <property type="component" value="Unassembled WGS sequence"/>
</dbReference>
<gene>
    <name evidence="1" type="ORF">FGO68_gene10992</name>
</gene>
<dbReference type="GO" id="GO:0005929">
    <property type="term" value="C:cilium"/>
    <property type="evidence" value="ECO:0007669"/>
    <property type="project" value="TreeGrafter"/>
</dbReference>